<evidence type="ECO:0000259" key="2">
    <source>
        <dbReference type="Pfam" id="PF00248"/>
    </source>
</evidence>
<dbReference type="CDD" id="cd19071">
    <property type="entry name" value="AKR_AKR1-5-like"/>
    <property type="match status" value="1"/>
</dbReference>
<evidence type="ECO:0000313" key="3">
    <source>
        <dbReference type="EMBL" id="MDN4473807.1"/>
    </source>
</evidence>
<dbReference type="Pfam" id="PF00248">
    <property type="entry name" value="Aldo_ket_red"/>
    <property type="match status" value="1"/>
</dbReference>
<evidence type="ECO:0000313" key="4">
    <source>
        <dbReference type="Proteomes" id="UP001172738"/>
    </source>
</evidence>
<feature type="region of interest" description="Disordered" evidence="1">
    <location>
        <begin position="1"/>
        <end position="21"/>
    </location>
</feature>
<dbReference type="PROSITE" id="PS51318">
    <property type="entry name" value="TAT"/>
    <property type="match status" value="1"/>
</dbReference>
<dbReference type="PANTHER" id="PTHR43827:SF8">
    <property type="entry name" value="ALDO_KETO REDUCTASE FAMILY PROTEIN"/>
    <property type="match status" value="1"/>
</dbReference>
<dbReference type="InterPro" id="IPR036812">
    <property type="entry name" value="NAD(P)_OxRdtase_dom_sf"/>
</dbReference>
<dbReference type="Gene3D" id="3.20.20.100">
    <property type="entry name" value="NADP-dependent oxidoreductase domain"/>
    <property type="match status" value="1"/>
</dbReference>
<dbReference type="PANTHER" id="PTHR43827">
    <property type="entry name" value="2,5-DIKETO-D-GLUCONIC ACID REDUCTASE"/>
    <property type="match status" value="1"/>
</dbReference>
<gene>
    <name evidence="3" type="ORF">QQX04_12450</name>
</gene>
<protein>
    <submittedName>
        <fullName evidence="3">Aldo/keto reductase</fullName>
    </submittedName>
</protein>
<dbReference type="InterPro" id="IPR020471">
    <property type="entry name" value="AKR"/>
</dbReference>
<feature type="domain" description="NADP-dependent oxidoreductase" evidence="2">
    <location>
        <begin position="95"/>
        <end position="335"/>
    </location>
</feature>
<name>A0ABT8G3T9_9MICO</name>
<reference evidence="3" key="1">
    <citation type="submission" date="2023-06" db="EMBL/GenBank/DDBJ databases">
        <title>SYSU T00b26.</title>
        <authorList>
            <person name="Gao L."/>
            <person name="Fang B.-Z."/>
            <person name="Li W.-J."/>
        </authorList>
    </citation>
    <scope>NUCLEOTIDE SEQUENCE</scope>
    <source>
        <strain evidence="3">SYSU T00b26</strain>
    </source>
</reference>
<dbReference type="InterPro" id="IPR023210">
    <property type="entry name" value="NADP_OxRdtase_dom"/>
</dbReference>
<keyword evidence="4" id="KW-1185">Reference proteome</keyword>
<dbReference type="RefSeq" id="WP_301129689.1">
    <property type="nucleotide sequence ID" value="NZ_JAUHPV010000008.1"/>
</dbReference>
<dbReference type="EMBL" id="JAUHPV010000008">
    <property type="protein sequence ID" value="MDN4473807.1"/>
    <property type="molecule type" value="Genomic_DNA"/>
</dbReference>
<organism evidence="3 4">
    <name type="scientific">Demequina zhanjiangensis</name>
    <dbReference type="NCBI Taxonomy" id="3051659"/>
    <lineage>
        <taxon>Bacteria</taxon>
        <taxon>Bacillati</taxon>
        <taxon>Actinomycetota</taxon>
        <taxon>Actinomycetes</taxon>
        <taxon>Micrococcales</taxon>
        <taxon>Demequinaceae</taxon>
        <taxon>Demequina</taxon>
    </lineage>
</organism>
<dbReference type="SUPFAM" id="SSF51430">
    <property type="entry name" value="NAD(P)-linked oxidoreductase"/>
    <property type="match status" value="1"/>
</dbReference>
<sequence length="343" mass="36753">MTREHTPTPAASLDRDARAGQSPQLSRRALLGFAGVAAATGLAACSSTSSGGSSSPAATPGAANSVAPFDLASGTNGNAPTVMLNTGFAMPVAGLGTFQLSQQQAYDSVTAALAAGVRLIDTAYAYQNEAQVTQAIRDSAVPREEVFVSSKLFPTQFATAGAAIDGALERMGVDYLDMMLLHRTGPFDITAYHAMERAMEDGKLRSIGVSNWYAEDWEPLLADVSIPPAIVQNENHPLYQEPDLVPYVHDLGIVFESWYPLGGRNNVTRMLAEPTIGEIAQSVGRTPAQTIIRWHLQRGIIAIPGSRNADHILENISVFDFELSDEQMQTMNALNRDEKLGTF</sequence>
<accession>A0ABT8G3T9</accession>
<dbReference type="InterPro" id="IPR006311">
    <property type="entry name" value="TAT_signal"/>
</dbReference>
<proteinExistence type="predicted"/>
<dbReference type="Proteomes" id="UP001172738">
    <property type="component" value="Unassembled WGS sequence"/>
</dbReference>
<dbReference type="PRINTS" id="PR00069">
    <property type="entry name" value="ALDKETRDTASE"/>
</dbReference>
<evidence type="ECO:0000256" key="1">
    <source>
        <dbReference type="SAM" id="MobiDB-lite"/>
    </source>
</evidence>
<comment type="caution">
    <text evidence="3">The sequence shown here is derived from an EMBL/GenBank/DDBJ whole genome shotgun (WGS) entry which is preliminary data.</text>
</comment>